<evidence type="ECO:0000313" key="2">
    <source>
        <dbReference type="EMBL" id="EDX73959.1"/>
    </source>
</evidence>
<dbReference type="SUPFAM" id="SSF52980">
    <property type="entry name" value="Restriction endonuclease-like"/>
    <property type="match status" value="1"/>
</dbReference>
<dbReference type="Proteomes" id="UP000003835">
    <property type="component" value="Unassembled WGS sequence"/>
</dbReference>
<dbReference type="RefSeq" id="WP_006102721.1">
    <property type="nucleotide sequence ID" value="NZ_DS989855.1"/>
</dbReference>
<dbReference type="InterPro" id="IPR011335">
    <property type="entry name" value="Restrct_endonuc-II-like"/>
</dbReference>
<dbReference type="eggNOG" id="COG4636">
    <property type="taxonomic scope" value="Bacteria"/>
</dbReference>
<sequence length="194" mass="22776">MLVQKKPQTYTLEDYFALEEQSETKHEYHNGEIVPMTGGTTNHNRIIINLVAFLKFAFRGKPLSFFASDVRLWLPDYNCYTYPDLQIISGDILYYENRKDTLTNPSVIVEILSNSTRSYDKGDKFKYYRSLPTFQEYITIDQYGFEVEHYVKTDDGKWLVTYLESEDSVLSLNSVDFEISLKDLYDCVHFEEAD</sequence>
<dbReference type="HOGENOM" id="CLU_076312_6_0_3"/>
<dbReference type="Pfam" id="PF05685">
    <property type="entry name" value="Uma2"/>
    <property type="match status" value="1"/>
</dbReference>
<dbReference type="PANTHER" id="PTHR36558:SF1">
    <property type="entry name" value="RESTRICTION ENDONUCLEASE DOMAIN-CONTAINING PROTEIN-RELATED"/>
    <property type="match status" value="1"/>
</dbReference>
<dbReference type="AlphaFoldDB" id="B4VVP8"/>
<dbReference type="PANTHER" id="PTHR36558">
    <property type="entry name" value="GLR1098 PROTEIN"/>
    <property type="match status" value="1"/>
</dbReference>
<dbReference type="Gene3D" id="3.90.1570.10">
    <property type="entry name" value="tt1808, chain A"/>
    <property type="match status" value="1"/>
</dbReference>
<accession>B4VVP8</accession>
<dbReference type="OrthoDB" id="422510at2"/>
<dbReference type="CDD" id="cd06260">
    <property type="entry name" value="DUF820-like"/>
    <property type="match status" value="1"/>
</dbReference>
<feature type="domain" description="Putative restriction endonuclease" evidence="1">
    <location>
        <begin position="12"/>
        <end position="178"/>
    </location>
</feature>
<keyword evidence="3" id="KW-1185">Reference proteome</keyword>
<dbReference type="InterPro" id="IPR012296">
    <property type="entry name" value="Nuclease_put_TT1808"/>
</dbReference>
<name>B4VVP8_9CYAN</name>
<evidence type="ECO:0000259" key="1">
    <source>
        <dbReference type="Pfam" id="PF05685"/>
    </source>
</evidence>
<gene>
    <name evidence="2" type="ORF">MC7420_5839</name>
</gene>
<organism evidence="2 3">
    <name type="scientific">Coleofasciculus chthonoplastes PCC 7420</name>
    <dbReference type="NCBI Taxonomy" id="118168"/>
    <lineage>
        <taxon>Bacteria</taxon>
        <taxon>Bacillati</taxon>
        <taxon>Cyanobacteriota</taxon>
        <taxon>Cyanophyceae</taxon>
        <taxon>Coleofasciculales</taxon>
        <taxon>Coleofasciculaceae</taxon>
        <taxon>Coleofasciculus</taxon>
    </lineage>
</organism>
<reference evidence="2 3" key="1">
    <citation type="submission" date="2008-07" db="EMBL/GenBank/DDBJ databases">
        <authorList>
            <person name="Tandeau de Marsac N."/>
            <person name="Ferriera S."/>
            <person name="Johnson J."/>
            <person name="Kravitz S."/>
            <person name="Beeson K."/>
            <person name="Sutton G."/>
            <person name="Rogers Y.-H."/>
            <person name="Friedman R."/>
            <person name="Frazier M."/>
            <person name="Venter J.C."/>
        </authorList>
    </citation>
    <scope>NUCLEOTIDE SEQUENCE [LARGE SCALE GENOMIC DNA]</scope>
    <source>
        <strain evidence="2 3">PCC 7420</strain>
    </source>
</reference>
<evidence type="ECO:0000313" key="3">
    <source>
        <dbReference type="Proteomes" id="UP000003835"/>
    </source>
</evidence>
<proteinExistence type="predicted"/>
<dbReference type="InterPro" id="IPR008538">
    <property type="entry name" value="Uma2"/>
</dbReference>
<dbReference type="EMBL" id="DS989855">
    <property type="protein sequence ID" value="EDX73959.1"/>
    <property type="molecule type" value="Genomic_DNA"/>
</dbReference>
<protein>
    <recommendedName>
        <fullName evidence="1">Putative restriction endonuclease domain-containing protein</fullName>
    </recommendedName>
</protein>